<dbReference type="Gene3D" id="1.10.510.10">
    <property type="entry name" value="Transferase(Phosphotransferase) domain 1"/>
    <property type="match status" value="1"/>
</dbReference>
<evidence type="ECO:0000313" key="2">
    <source>
        <dbReference type="Proteomes" id="UP000515254"/>
    </source>
</evidence>
<dbReference type="Proteomes" id="UP000515254">
    <property type="component" value="Chromosome"/>
</dbReference>
<sequence length="215" mass="24785">MQRLSADQLQILMHDSTVLEQDGLGPKVLRLKDGSFLKLFRKRRLFSSETLKPYAVRFSENARRLQCLGFSTPQIIATYRVEDEVNGTAVHYVPLPGDTLRKTLEEAKPEQQRRLITQFGQLLGHLHEQGVYFRSIHLGNVLVLPNNEALGLIDVADMKVGRRPLSLSMRQRNLKHMRRYEKDGHWLFGLYRDALSEGYGQYAPRFVQALLLKPD</sequence>
<evidence type="ECO:0008006" key="3">
    <source>
        <dbReference type="Google" id="ProtNLM"/>
    </source>
</evidence>
<reference evidence="1 2" key="1">
    <citation type="journal article" date="2020" name="Microbiol. Resour. Announc.">
        <title>Complete genome sequences of four natural Pseudomonas isolates that catabolize a wide range of aromatic compounds relevant to lignin valorization.</title>
        <authorList>
            <person name="Hatmaker E.A."/>
            <person name="Presley G."/>
            <person name="Cannon O."/>
            <person name="Guss A.M."/>
            <person name="Elkins J.G."/>
        </authorList>
    </citation>
    <scope>NUCLEOTIDE SEQUENCE [LARGE SCALE GENOMIC DNA]</scope>
    <source>
        <strain evidence="1 2">B10D7D</strain>
    </source>
</reference>
<dbReference type="SUPFAM" id="SSF56112">
    <property type="entry name" value="Protein kinase-like (PK-like)"/>
    <property type="match status" value="1"/>
</dbReference>
<evidence type="ECO:0000313" key="1">
    <source>
        <dbReference type="EMBL" id="QNH00817.1"/>
    </source>
</evidence>
<proteinExistence type="predicted"/>
<name>A0ABX6SI91_9PSED</name>
<organism evidence="1 2">
    <name type="scientific">Pseudomonas sediminis</name>
    <dbReference type="NCBI Taxonomy" id="1691904"/>
    <lineage>
        <taxon>Bacteria</taxon>
        <taxon>Pseudomonadati</taxon>
        <taxon>Pseudomonadota</taxon>
        <taxon>Gammaproteobacteria</taxon>
        <taxon>Pseudomonadales</taxon>
        <taxon>Pseudomonadaceae</taxon>
        <taxon>Pseudomonas</taxon>
    </lineage>
</organism>
<dbReference type="EMBL" id="CP060009">
    <property type="protein sequence ID" value="QNH00817.1"/>
    <property type="molecule type" value="Genomic_DNA"/>
</dbReference>
<protein>
    <recommendedName>
        <fullName evidence="3">Toluene tolerance protein</fullName>
    </recommendedName>
</protein>
<dbReference type="RefSeq" id="WP_179545937.1">
    <property type="nucleotide sequence ID" value="NZ_CP060009.1"/>
</dbReference>
<accession>A0ABX6SI91</accession>
<keyword evidence="2" id="KW-1185">Reference proteome</keyword>
<dbReference type="InterPro" id="IPR011009">
    <property type="entry name" value="Kinase-like_dom_sf"/>
</dbReference>
<gene>
    <name evidence="1" type="ORF">HNQ25_21395</name>
</gene>